<organism evidence="1 2">
    <name type="scientific">Snuella lapsa</name>
    <dbReference type="NCBI Taxonomy" id="870481"/>
    <lineage>
        <taxon>Bacteria</taxon>
        <taxon>Pseudomonadati</taxon>
        <taxon>Bacteroidota</taxon>
        <taxon>Flavobacteriia</taxon>
        <taxon>Flavobacteriales</taxon>
        <taxon>Flavobacteriaceae</taxon>
        <taxon>Snuella</taxon>
    </lineage>
</organism>
<dbReference type="InterPro" id="IPR024524">
    <property type="entry name" value="DUF3800"/>
</dbReference>
<name>A0ABP6WUV6_9FLAO</name>
<dbReference type="Proteomes" id="UP001500954">
    <property type="component" value="Unassembled WGS sequence"/>
</dbReference>
<gene>
    <name evidence="1" type="ORF">GCM10022395_04010</name>
</gene>
<keyword evidence="2" id="KW-1185">Reference proteome</keyword>
<evidence type="ECO:0000313" key="2">
    <source>
        <dbReference type="Proteomes" id="UP001500954"/>
    </source>
</evidence>
<reference evidence="2" key="1">
    <citation type="journal article" date="2019" name="Int. J. Syst. Evol. Microbiol.">
        <title>The Global Catalogue of Microorganisms (GCM) 10K type strain sequencing project: providing services to taxonomists for standard genome sequencing and annotation.</title>
        <authorList>
            <consortium name="The Broad Institute Genomics Platform"/>
            <consortium name="The Broad Institute Genome Sequencing Center for Infectious Disease"/>
            <person name="Wu L."/>
            <person name="Ma J."/>
        </authorList>
    </citation>
    <scope>NUCLEOTIDE SEQUENCE [LARGE SCALE GENOMIC DNA]</scope>
    <source>
        <strain evidence="2">JCM 17111</strain>
    </source>
</reference>
<sequence length="355" mass="41211">MGNTIYFDEAGNTGQDMLNQDQRVFVLASVNYNIEQQNEIKSDFDLDGELHFKNLKNSGAGRQKVLTFLNSKWINENHIFLSYTNKGFATCGYVVDLLVETVFYHKGYDLYLQGRHIAYTNWLFYFGNFYWNKQLFKIFLESFVVMIRTKEQADINNFYTLANELYNQIEEKLILKPIIESKKHIDEVMTAIDKFSIDVTFSTFLVLSDKWSKFLKERIEVRFDQSKQLEHYNKYIEETLKLQEADAKTIEIGFDNRTMTFPHQINSVKLVDSTDEFGVQCADLIASALAFAYNNEDGKFQKFSNQIKESKLFQLSNAHSIWPIDDVSPEALGLTEGKGINPLDFLAINFPQAFT</sequence>
<evidence type="ECO:0000313" key="1">
    <source>
        <dbReference type="EMBL" id="GAA3555853.1"/>
    </source>
</evidence>
<comment type="caution">
    <text evidence="1">The sequence shown here is derived from an EMBL/GenBank/DDBJ whole genome shotgun (WGS) entry which is preliminary data.</text>
</comment>
<protein>
    <submittedName>
        <fullName evidence="1">DUF3800 domain-containing protein</fullName>
    </submittedName>
</protein>
<dbReference type="RefSeq" id="WP_345004072.1">
    <property type="nucleotide sequence ID" value="NZ_BAABCY010000015.1"/>
</dbReference>
<proteinExistence type="predicted"/>
<dbReference type="EMBL" id="BAABCY010000015">
    <property type="protein sequence ID" value="GAA3555853.1"/>
    <property type="molecule type" value="Genomic_DNA"/>
</dbReference>
<accession>A0ABP6WUV6</accession>
<dbReference type="Pfam" id="PF12686">
    <property type="entry name" value="DUF3800"/>
    <property type="match status" value="1"/>
</dbReference>